<proteinExistence type="predicted"/>
<dbReference type="GO" id="GO:0031418">
    <property type="term" value="F:L-ascorbic acid binding"/>
    <property type="evidence" value="ECO:0007669"/>
    <property type="project" value="InterPro"/>
</dbReference>
<dbReference type="PANTHER" id="PTHR12117:SF0">
    <property type="entry name" value="PROLYL 3-HYDROXYLASE OGFOD1"/>
    <property type="match status" value="1"/>
</dbReference>
<dbReference type="InterPro" id="IPR006620">
    <property type="entry name" value="Pro_4_hyd_alph"/>
</dbReference>
<keyword evidence="6" id="KW-1185">Reference proteome</keyword>
<dbReference type="GO" id="GO:0051213">
    <property type="term" value="F:dioxygenase activity"/>
    <property type="evidence" value="ECO:0007669"/>
    <property type="project" value="UniProtKB-KW"/>
</dbReference>
<keyword evidence="2" id="KW-0223">Dioxygenase</keyword>
<keyword evidence="3" id="KW-0560">Oxidoreductase</keyword>
<dbReference type="PANTHER" id="PTHR12117">
    <property type="entry name" value="HISTONE ACETYLTRANSFERASE COMPLEX"/>
    <property type="match status" value="1"/>
</dbReference>
<accession>A0A0L0G7Q9</accession>
<dbReference type="SMART" id="SM00702">
    <property type="entry name" value="P4Hc"/>
    <property type="match status" value="1"/>
</dbReference>
<dbReference type="eggNOG" id="ENOG502S6K3">
    <property type="taxonomic scope" value="Eukaryota"/>
</dbReference>
<dbReference type="GO" id="GO:0016705">
    <property type="term" value="F:oxidoreductase activity, acting on paired donors, with incorporation or reduction of molecular oxygen"/>
    <property type="evidence" value="ECO:0007669"/>
    <property type="project" value="InterPro"/>
</dbReference>
<comment type="cofactor">
    <cofactor evidence="1">
        <name>L-ascorbate</name>
        <dbReference type="ChEBI" id="CHEBI:38290"/>
    </cofactor>
</comment>
<evidence type="ECO:0000259" key="4">
    <source>
        <dbReference type="SMART" id="SM00702"/>
    </source>
</evidence>
<protein>
    <recommendedName>
        <fullName evidence="4">Prolyl 4-hydroxylase alpha subunit domain-containing protein</fullName>
    </recommendedName>
</protein>
<feature type="domain" description="Prolyl 4-hydroxylase alpha subunit" evidence="4">
    <location>
        <begin position="382"/>
        <end position="551"/>
    </location>
</feature>
<dbReference type="Proteomes" id="UP000054560">
    <property type="component" value="Unassembled WGS sequence"/>
</dbReference>
<dbReference type="AlphaFoldDB" id="A0A0L0G7Q9"/>
<organism evidence="5 6">
    <name type="scientific">Sphaeroforma arctica JP610</name>
    <dbReference type="NCBI Taxonomy" id="667725"/>
    <lineage>
        <taxon>Eukaryota</taxon>
        <taxon>Ichthyosporea</taxon>
        <taxon>Ichthyophonida</taxon>
        <taxon>Sphaeroforma</taxon>
    </lineage>
</organism>
<gene>
    <name evidence="5" type="ORF">SARC_02850</name>
</gene>
<dbReference type="RefSeq" id="XP_014158861.1">
    <property type="nucleotide sequence ID" value="XM_014303386.1"/>
</dbReference>
<evidence type="ECO:0000256" key="2">
    <source>
        <dbReference type="ARBA" id="ARBA00022964"/>
    </source>
</evidence>
<evidence type="ECO:0000256" key="3">
    <source>
        <dbReference type="ARBA" id="ARBA00023002"/>
    </source>
</evidence>
<evidence type="ECO:0000313" key="5">
    <source>
        <dbReference type="EMBL" id="KNC84959.1"/>
    </source>
</evidence>
<dbReference type="GO" id="GO:0005506">
    <property type="term" value="F:iron ion binding"/>
    <property type="evidence" value="ECO:0007669"/>
    <property type="project" value="InterPro"/>
</dbReference>
<dbReference type="Gene3D" id="2.60.120.620">
    <property type="entry name" value="q2cbj1_9rhob like domain"/>
    <property type="match status" value="1"/>
</dbReference>
<reference evidence="5 6" key="1">
    <citation type="submission" date="2011-02" db="EMBL/GenBank/DDBJ databases">
        <title>The Genome Sequence of Sphaeroforma arctica JP610.</title>
        <authorList>
            <consortium name="The Broad Institute Genome Sequencing Platform"/>
            <person name="Russ C."/>
            <person name="Cuomo C."/>
            <person name="Young S.K."/>
            <person name="Zeng Q."/>
            <person name="Gargeya S."/>
            <person name="Alvarado L."/>
            <person name="Berlin A."/>
            <person name="Chapman S.B."/>
            <person name="Chen Z."/>
            <person name="Freedman E."/>
            <person name="Gellesch M."/>
            <person name="Goldberg J."/>
            <person name="Griggs A."/>
            <person name="Gujja S."/>
            <person name="Heilman E."/>
            <person name="Heiman D."/>
            <person name="Howarth C."/>
            <person name="Mehta T."/>
            <person name="Neiman D."/>
            <person name="Pearson M."/>
            <person name="Roberts A."/>
            <person name="Saif S."/>
            <person name="Shea T."/>
            <person name="Shenoy N."/>
            <person name="Sisk P."/>
            <person name="Stolte C."/>
            <person name="Sykes S."/>
            <person name="White J."/>
            <person name="Yandava C."/>
            <person name="Burger G."/>
            <person name="Gray M.W."/>
            <person name="Holland P.W.H."/>
            <person name="King N."/>
            <person name="Lang F.B.F."/>
            <person name="Roger A.J."/>
            <person name="Ruiz-Trillo I."/>
            <person name="Haas B."/>
            <person name="Nusbaum C."/>
            <person name="Birren B."/>
        </authorList>
    </citation>
    <scope>NUCLEOTIDE SEQUENCE [LARGE SCALE GENOMIC DNA]</scope>
    <source>
        <strain evidence="5 6">JP610</strain>
    </source>
</reference>
<dbReference type="STRING" id="667725.A0A0L0G7Q9"/>
<dbReference type="SUPFAM" id="SSF51197">
    <property type="entry name" value="Clavaminate synthase-like"/>
    <property type="match status" value="2"/>
</dbReference>
<dbReference type="GeneID" id="25903354"/>
<name>A0A0L0G7Q9_9EUKA</name>
<dbReference type="EMBL" id="KQ241729">
    <property type="protein sequence ID" value="KNC84959.1"/>
    <property type="molecule type" value="Genomic_DNA"/>
</dbReference>
<sequence>MKGGKHNKGHKGLPHGKRRAALATSLFPNVNNGAAFLSAWEARQPCYMESCALAVSLKDITADNIITSTCGAAKECAYGRDVVHTQSQSLAMSKRIYEWHGDLHGSVSDIRLQELISPTKGAGNSVRFLRQEMRAPLIALAKAVDTFWKGEGGVSVCVDVVTHDALFAPPSLYSTDTLLIQTEGSLHVQLIDVADEWLAIGQHCAYKSHRPCSQFPTLFTTEGTILVDAEEPKIVQDLILNPGDVLYVPQHLIVFADTQHEECDIKEGVSTTASVALPSQPVWSDVVDASVMGALEVLGHDPDSRLFPRRKVTDVGLTLTQSMGEEGTVANSIVKEVLQTALELANTTLKHMESRCAYTHTDFDNSDRFKKMDIHALLEENDGIVKIPNVLPKEMADKVLHTLQNISEAEWHLAENGSADKNYATEVSHAFMSARSFPNSDFVLDMFHDLLPLSPALFSAGKYTKGHFIEAHDDRAYKEIGGETYSRDIACIYYLTKDWSEKDGGALLDMESKIAHIPEFNSMIIFQVPRWHEVQPMVSDRERFSIFGWFLNPGKQYPLTDDVELEEQLDGVPLRATKRSRRSGWSVETLKT</sequence>
<evidence type="ECO:0000256" key="1">
    <source>
        <dbReference type="ARBA" id="ARBA00001961"/>
    </source>
</evidence>
<dbReference type="InterPro" id="IPR051842">
    <property type="entry name" value="uS12_prolyl_hydroxylase"/>
</dbReference>
<dbReference type="Pfam" id="PF13640">
    <property type="entry name" value="2OG-FeII_Oxy_3"/>
    <property type="match status" value="1"/>
</dbReference>
<dbReference type="OrthoDB" id="430522at2759"/>
<dbReference type="InterPro" id="IPR044862">
    <property type="entry name" value="Pro_4_hyd_alph_FE2OG_OXY"/>
</dbReference>
<evidence type="ECO:0000313" key="6">
    <source>
        <dbReference type="Proteomes" id="UP000054560"/>
    </source>
</evidence>